<dbReference type="GO" id="GO:0031507">
    <property type="term" value="P:heterochromatin formation"/>
    <property type="evidence" value="ECO:0007669"/>
    <property type="project" value="TreeGrafter"/>
</dbReference>
<dbReference type="GO" id="GO:0046982">
    <property type="term" value="F:protein heterodimerization activity"/>
    <property type="evidence" value="ECO:0007669"/>
    <property type="project" value="InterPro"/>
</dbReference>
<dbReference type="STRING" id="683960.A0A1E3PBP5"/>
<comment type="subcellular location">
    <subcellularLocation>
        <location evidence="1">Nucleus</location>
    </subcellularLocation>
</comment>
<dbReference type="Proteomes" id="UP000094112">
    <property type="component" value="Unassembled WGS sequence"/>
</dbReference>
<sequence length="198" mass="22116">MPPKGWRKSADGSYPLPSKERDLISIDDILFPKATVNRLARAILEEGHLISKDSSTAIQRSATVFVSYLLVHAREHARKFDRRTIGPQDITNALVAAEFSSFLPTVKQELDTYQANKDALKQKRKEAKEKEGAATGNETIDENDKEEVNNDGNDDDDDNESLEQLDEGEFEQPVSKKIKALANGSREDTVSEPETDQN</sequence>
<organism evidence="8 9">
    <name type="scientific">Wickerhamomyces anomalus (strain ATCC 58044 / CBS 1984 / NCYC 433 / NRRL Y-366-8)</name>
    <name type="common">Yeast</name>
    <name type="synonym">Hansenula anomala</name>
    <dbReference type="NCBI Taxonomy" id="683960"/>
    <lineage>
        <taxon>Eukaryota</taxon>
        <taxon>Fungi</taxon>
        <taxon>Dikarya</taxon>
        <taxon>Ascomycota</taxon>
        <taxon>Saccharomycotina</taxon>
        <taxon>Saccharomycetes</taxon>
        <taxon>Phaffomycetales</taxon>
        <taxon>Wickerhamomycetaceae</taxon>
        <taxon>Wickerhamomyces</taxon>
    </lineage>
</organism>
<dbReference type="GO" id="GO:0006272">
    <property type="term" value="P:leading strand elongation"/>
    <property type="evidence" value="ECO:0007669"/>
    <property type="project" value="TreeGrafter"/>
</dbReference>
<dbReference type="InterPro" id="IPR003958">
    <property type="entry name" value="CBFA_NFYB_domain"/>
</dbReference>
<dbReference type="Pfam" id="PF00808">
    <property type="entry name" value="CBFD_NFYB_HMF"/>
    <property type="match status" value="1"/>
</dbReference>
<evidence type="ECO:0000256" key="4">
    <source>
        <dbReference type="ARBA" id="ARBA00039775"/>
    </source>
</evidence>
<evidence type="ECO:0000313" key="8">
    <source>
        <dbReference type="EMBL" id="ODQ62720.1"/>
    </source>
</evidence>
<dbReference type="InterPro" id="IPR051377">
    <property type="entry name" value="DNA_Pol-Epsilon_Subunit"/>
</dbReference>
<dbReference type="GO" id="GO:0008623">
    <property type="term" value="C:CHRAC"/>
    <property type="evidence" value="ECO:0007669"/>
    <property type="project" value="TreeGrafter"/>
</dbReference>
<dbReference type="SUPFAM" id="SSF47113">
    <property type="entry name" value="Histone-fold"/>
    <property type="match status" value="1"/>
</dbReference>
<feature type="domain" description="Transcription factor CBF/NF-Y/archaeal histone" evidence="7">
    <location>
        <begin position="30"/>
        <end position="94"/>
    </location>
</feature>
<feature type="compositionally biased region" description="Acidic residues" evidence="6">
    <location>
        <begin position="152"/>
        <end position="170"/>
    </location>
</feature>
<gene>
    <name evidence="8" type="ORF">WICANDRAFT_50464</name>
</gene>
<accession>A0A1E3PBP5</accession>
<dbReference type="EMBL" id="KV454208">
    <property type="protein sequence ID" value="ODQ62720.1"/>
    <property type="molecule type" value="Genomic_DNA"/>
</dbReference>
<keyword evidence="2" id="KW-0235">DNA replication</keyword>
<feature type="compositionally biased region" description="Basic and acidic residues" evidence="6">
    <location>
        <begin position="121"/>
        <end position="132"/>
    </location>
</feature>
<feature type="region of interest" description="Disordered" evidence="6">
    <location>
        <begin position="121"/>
        <end position="198"/>
    </location>
</feature>
<evidence type="ECO:0000256" key="2">
    <source>
        <dbReference type="ARBA" id="ARBA00022705"/>
    </source>
</evidence>
<evidence type="ECO:0000256" key="1">
    <source>
        <dbReference type="ARBA" id="ARBA00004123"/>
    </source>
</evidence>
<proteinExistence type="predicted"/>
<dbReference type="CDD" id="cd22928">
    <property type="entry name" value="HFD_POLE3_DPB4"/>
    <property type="match status" value="1"/>
</dbReference>
<dbReference type="GO" id="GO:0006974">
    <property type="term" value="P:DNA damage response"/>
    <property type="evidence" value="ECO:0007669"/>
    <property type="project" value="TreeGrafter"/>
</dbReference>
<dbReference type="PANTHER" id="PTHR46172">
    <property type="entry name" value="DNA POLYMERASE EPSILON SUBUNIT 3"/>
    <property type="match status" value="1"/>
</dbReference>
<dbReference type="RefSeq" id="XP_019041927.1">
    <property type="nucleotide sequence ID" value="XM_019182654.1"/>
</dbReference>
<dbReference type="GO" id="GO:0031490">
    <property type="term" value="F:chromatin DNA binding"/>
    <property type="evidence" value="ECO:0007669"/>
    <property type="project" value="TreeGrafter"/>
</dbReference>
<dbReference type="GeneID" id="30199900"/>
<evidence type="ECO:0000313" key="9">
    <source>
        <dbReference type="Proteomes" id="UP000094112"/>
    </source>
</evidence>
<evidence type="ECO:0000259" key="7">
    <source>
        <dbReference type="Pfam" id="PF00808"/>
    </source>
</evidence>
<protein>
    <recommendedName>
        <fullName evidence="4">DNA polymerase epsilon subunit D</fullName>
    </recommendedName>
    <alternativeName>
        <fullName evidence="5">DNA polymerase II subunit D</fullName>
    </alternativeName>
</protein>
<evidence type="ECO:0000256" key="6">
    <source>
        <dbReference type="SAM" id="MobiDB-lite"/>
    </source>
</evidence>
<dbReference type="InterPro" id="IPR009072">
    <property type="entry name" value="Histone-fold"/>
</dbReference>
<keyword evidence="3" id="KW-0539">Nucleus</keyword>
<reference evidence="8 9" key="1">
    <citation type="journal article" date="2016" name="Proc. Natl. Acad. Sci. U.S.A.">
        <title>Comparative genomics of biotechnologically important yeasts.</title>
        <authorList>
            <person name="Riley R."/>
            <person name="Haridas S."/>
            <person name="Wolfe K.H."/>
            <person name="Lopes M.R."/>
            <person name="Hittinger C.T."/>
            <person name="Goeker M."/>
            <person name="Salamov A.A."/>
            <person name="Wisecaver J.H."/>
            <person name="Long T.M."/>
            <person name="Calvey C.H."/>
            <person name="Aerts A.L."/>
            <person name="Barry K.W."/>
            <person name="Choi C."/>
            <person name="Clum A."/>
            <person name="Coughlan A.Y."/>
            <person name="Deshpande S."/>
            <person name="Douglass A.P."/>
            <person name="Hanson S.J."/>
            <person name="Klenk H.-P."/>
            <person name="LaButti K.M."/>
            <person name="Lapidus A."/>
            <person name="Lindquist E.A."/>
            <person name="Lipzen A.M."/>
            <person name="Meier-Kolthoff J.P."/>
            <person name="Ohm R.A."/>
            <person name="Otillar R.P."/>
            <person name="Pangilinan J.L."/>
            <person name="Peng Y."/>
            <person name="Rokas A."/>
            <person name="Rosa C.A."/>
            <person name="Scheuner C."/>
            <person name="Sibirny A.A."/>
            <person name="Slot J.C."/>
            <person name="Stielow J.B."/>
            <person name="Sun H."/>
            <person name="Kurtzman C.P."/>
            <person name="Blackwell M."/>
            <person name="Grigoriev I.V."/>
            <person name="Jeffries T.W."/>
        </authorList>
    </citation>
    <scope>NUCLEOTIDE SEQUENCE [LARGE SCALE GENOMIC DNA]</scope>
    <source>
        <strain evidence="9">ATCC 58044 / CBS 1984 / NCYC 433 / NRRL Y-366-8</strain>
    </source>
</reference>
<dbReference type="Gene3D" id="1.10.20.10">
    <property type="entry name" value="Histone, subunit A"/>
    <property type="match status" value="1"/>
</dbReference>
<dbReference type="OrthoDB" id="1707486at2759"/>
<dbReference type="PANTHER" id="PTHR46172:SF1">
    <property type="entry name" value="DNA POLYMERASE EPSILON SUBUNIT 3"/>
    <property type="match status" value="1"/>
</dbReference>
<evidence type="ECO:0000256" key="3">
    <source>
        <dbReference type="ARBA" id="ARBA00023242"/>
    </source>
</evidence>
<name>A0A1E3PBP5_WICAA</name>
<evidence type="ECO:0000256" key="5">
    <source>
        <dbReference type="ARBA" id="ARBA00042096"/>
    </source>
</evidence>
<keyword evidence="9" id="KW-1185">Reference proteome</keyword>
<dbReference type="GO" id="GO:0008622">
    <property type="term" value="C:epsilon DNA polymerase complex"/>
    <property type="evidence" value="ECO:0007669"/>
    <property type="project" value="TreeGrafter"/>
</dbReference>
<dbReference type="AlphaFoldDB" id="A0A1E3PBP5"/>